<evidence type="ECO:0000256" key="3">
    <source>
        <dbReference type="ARBA" id="ARBA00007970"/>
    </source>
</evidence>
<dbReference type="Proteomes" id="UP000075604">
    <property type="component" value="Unassembled WGS sequence"/>
</dbReference>
<evidence type="ECO:0000256" key="6">
    <source>
        <dbReference type="ARBA" id="ARBA00022679"/>
    </source>
</evidence>
<keyword evidence="6 9" id="KW-0808">Transferase</keyword>
<dbReference type="UniPathway" id="UPA00031">
    <property type="reaction ID" value="UER00012"/>
</dbReference>
<evidence type="ECO:0000256" key="7">
    <source>
        <dbReference type="ARBA" id="ARBA00022898"/>
    </source>
</evidence>
<dbReference type="InterPro" id="IPR015421">
    <property type="entry name" value="PyrdxlP-dep_Trfase_major"/>
</dbReference>
<evidence type="ECO:0000256" key="2">
    <source>
        <dbReference type="ARBA" id="ARBA00005011"/>
    </source>
</evidence>
<gene>
    <name evidence="9" type="primary">hisC</name>
    <name evidence="11" type="ORF">BE04_25660</name>
</gene>
<feature type="modified residue" description="N6-(pyridoxal phosphate)lysine" evidence="9">
    <location>
        <position position="224"/>
    </location>
</feature>
<reference evidence="11 12" key="1">
    <citation type="submission" date="2014-02" db="EMBL/GenBank/DDBJ databases">
        <title>The small core and large imbalanced accessory genome model reveals a collaborative survival strategy of Sorangium cellulosum strains in nature.</title>
        <authorList>
            <person name="Han K."/>
            <person name="Peng R."/>
            <person name="Blom J."/>
            <person name="Li Y.-Z."/>
        </authorList>
    </citation>
    <scope>NUCLEOTIDE SEQUENCE [LARGE SCALE GENOMIC DNA]</scope>
    <source>
        <strain evidence="11 12">So0157-18</strain>
    </source>
</reference>
<evidence type="ECO:0000256" key="4">
    <source>
        <dbReference type="ARBA" id="ARBA00011738"/>
    </source>
</evidence>
<dbReference type="InterPro" id="IPR050106">
    <property type="entry name" value="HistidinolP_aminotransfase"/>
</dbReference>
<comment type="subunit">
    <text evidence="4 9">Homodimer.</text>
</comment>
<dbReference type="HAMAP" id="MF_01023">
    <property type="entry name" value="HisC_aminotrans_2"/>
    <property type="match status" value="1"/>
</dbReference>
<keyword evidence="9" id="KW-0368">Histidine biosynthesis</keyword>
<dbReference type="InterPro" id="IPR005861">
    <property type="entry name" value="HisP_aminotrans"/>
</dbReference>
<keyword evidence="5 9" id="KW-0032">Aminotransferase</keyword>
<name>A0A150PL00_SORCE</name>
<comment type="cofactor">
    <cofactor evidence="1 9">
        <name>pyridoxal 5'-phosphate</name>
        <dbReference type="ChEBI" id="CHEBI:597326"/>
    </cofactor>
</comment>
<accession>A0A150PL00</accession>
<dbReference type="SUPFAM" id="SSF53383">
    <property type="entry name" value="PLP-dependent transferases"/>
    <property type="match status" value="1"/>
</dbReference>
<evidence type="ECO:0000256" key="9">
    <source>
        <dbReference type="HAMAP-Rule" id="MF_01023"/>
    </source>
</evidence>
<comment type="caution">
    <text evidence="11">The sequence shown here is derived from an EMBL/GenBank/DDBJ whole genome shotgun (WGS) entry which is preliminary data.</text>
</comment>
<comment type="pathway">
    <text evidence="2 9">Amino-acid biosynthesis; L-histidine biosynthesis; L-histidine from 5-phospho-alpha-D-ribose 1-diphosphate: step 7/9.</text>
</comment>
<evidence type="ECO:0000256" key="5">
    <source>
        <dbReference type="ARBA" id="ARBA00022576"/>
    </source>
</evidence>
<evidence type="ECO:0000256" key="1">
    <source>
        <dbReference type="ARBA" id="ARBA00001933"/>
    </source>
</evidence>
<dbReference type="InterPro" id="IPR015422">
    <property type="entry name" value="PyrdxlP-dep_Trfase_small"/>
</dbReference>
<dbReference type="CDD" id="cd00609">
    <property type="entry name" value="AAT_like"/>
    <property type="match status" value="1"/>
</dbReference>
<keyword evidence="9" id="KW-0028">Amino-acid biosynthesis</keyword>
<dbReference type="GO" id="GO:0000105">
    <property type="term" value="P:L-histidine biosynthetic process"/>
    <property type="evidence" value="ECO:0007669"/>
    <property type="project" value="UniProtKB-UniRule"/>
</dbReference>
<dbReference type="InterPro" id="IPR004839">
    <property type="entry name" value="Aminotransferase_I/II_large"/>
</dbReference>
<proteinExistence type="inferred from homology"/>
<organism evidence="11 12">
    <name type="scientific">Sorangium cellulosum</name>
    <name type="common">Polyangium cellulosum</name>
    <dbReference type="NCBI Taxonomy" id="56"/>
    <lineage>
        <taxon>Bacteria</taxon>
        <taxon>Pseudomonadati</taxon>
        <taxon>Myxococcota</taxon>
        <taxon>Polyangia</taxon>
        <taxon>Polyangiales</taxon>
        <taxon>Polyangiaceae</taxon>
        <taxon>Sorangium</taxon>
    </lineage>
</organism>
<evidence type="ECO:0000259" key="10">
    <source>
        <dbReference type="Pfam" id="PF00155"/>
    </source>
</evidence>
<evidence type="ECO:0000256" key="8">
    <source>
        <dbReference type="ARBA" id="ARBA00047481"/>
    </source>
</evidence>
<sequence>MSALVLPTVEMLAPYEAGKPIEELARELGVTDAVKLASNENPLGPSPRAVEAARRELATMNFYPDASAYRLRERLAAVHGVAMEEIVQGNGSNELLDLMVHTFATPGSHIVFGDPAFVVYKLAALAYGVPFTAVPLRDLRHDLEAMAAAVTPKTRLLFVANPNNPTGTHVGRGAVERLLKEVPPEVVIVMDEAYLEYTDAPDYPDSMRLRHLRERLLVVRTFSKIYGLAGLRVGYAVGPAKLIDYMNRTRAPFNVGAIAQAAAIAALDDAEHVEKSRALNLRERDRLTRELTRLGLSVAPSQANFVLVDVRRPARPVYDALLRKGVIVRPFGNLPTSLRVTIGTERENQRFLDSLADALK</sequence>
<comment type="similarity">
    <text evidence="3 9">Belongs to the class-II pyridoxal-phosphate-dependent aminotransferase family. Histidinol-phosphate aminotransferase subfamily.</text>
</comment>
<dbReference type="PANTHER" id="PTHR43643:SF3">
    <property type="entry name" value="HISTIDINOL-PHOSPHATE AMINOTRANSFERASE"/>
    <property type="match status" value="1"/>
</dbReference>
<dbReference type="InterPro" id="IPR015424">
    <property type="entry name" value="PyrdxlP-dep_Trfase"/>
</dbReference>
<dbReference type="Gene3D" id="3.40.640.10">
    <property type="entry name" value="Type I PLP-dependent aspartate aminotransferase-like (Major domain)"/>
    <property type="match status" value="1"/>
</dbReference>
<dbReference type="PANTHER" id="PTHR43643">
    <property type="entry name" value="HISTIDINOL-PHOSPHATE AMINOTRANSFERASE 2"/>
    <property type="match status" value="1"/>
</dbReference>
<comment type="catalytic activity">
    <reaction evidence="8 9">
        <text>L-histidinol phosphate + 2-oxoglutarate = 3-(imidazol-4-yl)-2-oxopropyl phosphate + L-glutamate</text>
        <dbReference type="Rhea" id="RHEA:23744"/>
        <dbReference type="ChEBI" id="CHEBI:16810"/>
        <dbReference type="ChEBI" id="CHEBI:29985"/>
        <dbReference type="ChEBI" id="CHEBI:57766"/>
        <dbReference type="ChEBI" id="CHEBI:57980"/>
        <dbReference type="EC" id="2.6.1.9"/>
    </reaction>
</comment>
<dbReference type="NCBIfam" id="TIGR01141">
    <property type="entry name" value="hisC"/>
    <property type="match status" value="1"/>
</dbReference>
<dbReference type="Pfam" id="PF00155">
    <property type="entry name" value="Aminotran_1_2"/>
    <property type="match status" value="1"/>
</dbReference>
<protein>
    <recommendedName>
        <fullName evidence="9">Histidinol-phosphate aminotransferase</fullName>
        <ecNumber evidence="9">2.6.1.9</ecNumber>
    </recommendedName>
    <alternativeName>
        <fullName evidence="9">Imidazole acetol-phosphate transaminase</fullName>
    </alternativeName>
</protein>
<dbReference type="GO" id="GO:0030170">
    <property type="term" value="F:pyridoxal phosphate binding"/>
    <property type="evidence" value="ECO:0007669"/>
    <property type="project" value="InterPro"/>
</dbReference>
<dbReference type="EC" id="2.6.1.9" evidence="9"/>
<feature type="domain" description="Aminotransferase class I/classII large" evidence="10">
    <location>
        <begin position="32"/>
        <end position="355"/>
    </location>
</feature>
<dbReference type="EMBL" id="JELX01002175">
    <property type="protein sequence ID" value="KYF56310.1"/>
    <property type="molecule type" value="Genomic_DNA"/>
</dbReference>
<evidence type="ECO:0000313" key="11">
    <source>
        <dbReference type="EMBL" id="KYF56310.1"/>
    </source>
</evidence>
<evidence type="ECO:0000313" key="12">
    <source>
        <dbReference type="Proteomes" id="UP000075604"/>
    </source>
</evidence>
<dbReference type="GO" id="GO:0004400">
    <property type="term" value="F:histidinol-phosphate transaminase activity"/>
    <property type="evidence" value="ECO:0007669"/>
    <property type="project" value="UniProtKB-UniRule"/>
</dbReference>
<dbReference type="Gene3D" id="3.90.1150.10">
    <property type="entry name" value="Aspartate Aminotransferase, domain 1"/>
    <property type="match status" value="1"/>
</dbReference>
<keyword evidence="7 9" id="KW-0663">Pyridoxal phosphate</keyword>
<dbReference type="AlphaFoldDB" id="A0A150PL00"/>